<dbReference type="PANTHER" id="PTHR43798:SF33">
    <property type="entry name" value="HYDROLASE, PUTATIVE (AFU_ORTHOLOGUE AFUA_2G14860)-RELATED"/>
    <property type="match status" value="1"/>
</dbReference>
<protein>
    <recommendedName>
        <fullName evidence="3">AB hydrolase-1 domain-containing protein</fullName>
    </recommendedName>
</protein>
<evidence type="ECO:0000259" key="3">
    <source>
        <dbReference type="Pfam" id="PF00561"/>
    </source>
</evidence>
<reference evidence="4 5" key="1">
    <citation type="submission" date="2024-02" db="EMBL/GenBank/DDBJ databases">
        <title>De novo assembly and annotation of 12 fungi associated with fruit tree decline syndrome in Ontario, Canada.</title>
        <authorList>
            <person name="Sulman M."/>
            <person name="Ellouze W."/>
            <person name="Ilyukhin E."/>
        </authorList>
    </citation>
    <scope>NUCLEOTIDE SEQUENCE [LARGE SCALE GENOMIC DNA]</scope>
    <source>
        <strain evidence="4 5">M1-105</strain>
    </source>
</reference>
<dbReference type="InterPro" id="IPR050266">
    <property type="entry name" value="AB_hydrolase_sf"/>
</dbReference>
<dbReference type="PANTHER" id="PTHR43798">
    <property type="entry name" value="MONOACYLGLYCEROL LIPASE"/>
    <property type="match status" value="1"/>
</dbReference>
<sequence length="279" mass="31321">MSSRISLNGAEFSYSIAGPADGRLVILLHGGRGFGDHRSDFKAYQPLADSYRILGFDFRGHGHSSLSPPYTFKQLVDDIEALRQHFGGDEKAVIAGGSFGGFLAQQYAITYPDKVSHLVLRGTAPSHHHEEEAIRTLEARLHRAPSASIEMLHKVFSAFEDDEEFRLIIFAINPLYTESYNADGGLKKIRDTVFRAETHNALYSEQEKYFDYRNDLHRVTAKTLIVVGEEDWICPPTQSKLIAERIPGSRLLVIPGANHSVQHEKNEEFVRAVRELLDG</sequence>
<evidence type="ECO:0000313" key="4">
    <source>
        <dbReference type="EMBL" id="KAL1618235.1"/>
    </source>
</evidence>
<organism evidence="4 5">
    <name type="scientific">Neofusicoccum ribis</name>
    <dbReference type="NCBI Taxonomy" id="45134"/>
    <lineage>
        <taxon>Eukaryota</taxon>
        <taxon>Fungi</taxon>
        <taxon>Dikarya</taxon>
        <taxon>Ascomycota</taxon>
        <taxon>Pezizomycotina</taxon>
        <taxon>Dothideomycetes</taxon>
        <taxon>Dothideomycetes incertae sedis</taxon>
        <taxon>Botryosphaeriales</taxon>
        <taxon>Botryosphaeriaceae</taxon>
        <taxon>Neofusicoccum</taxon>
    </lineage>
</organism>
<evidence type="ECO:0000256" key="1">
    <source>
        <dbReference type="ARBA" id="ARBA00010088"/>
    </source>
</evidence>
<name>A0ABR3SDT8_9PEZI</name>
<accession>A0ABR3SDT8</accession>
<dbReference type="Proteomes" id="UP001521116">
    <property type="component" value="Unassembled WGS sequence"/>
</dbReference>
<evidence type="ECO:0000256" key="2">
    <source>
        <dbReference type="ARBA" id="ARBA00022801"/>
    </source>
</evidence>
<dbReference type="Gene3D" id="3.40.50.1820">
    <property type="entry name" value="alpha/beta hydrolase"/>
    <property type="match status" value="1"/>
</dbReference>
<comment type="similarity">
    <text evidence="1">Belongs to the peptidase S33 family.</text>
</comment>
<dbReference type="InterPro" id="IPR002410">
    <property type="entry name" value="Peptidase_S33"/>
</dbReference>
<proteinExistence type="inferred from homology"/>
<dbReference type="PRINTS" id="PR00793">
    <property type="entry name" value="PROAMNOPTASE"/>
</dbReference>
<feature type="domain" description="AB hydrolase-1" evidence="3">
    <location>
        <begin position="24"/>
        <end position="265"/>
    </location>
</feature>
<dbReference type="InterPro" id="IPR000073">
    <property type="entry name" value="AB_hydrolase_1"/>
</dbReference>
<dbReference type="PRINTS" id="PR00111">
    <property type="entry name" value="ABHYDROLASE"/>
</dbReference>
<keyword evidence="2" id="KW-0378">Hydrolase</keyword>
<dbReference type="EMBL" id="JAJVDC020000214">
    <property type="protein sequence ID" value="KAL1618235.1"/>
    <property type="molecule type" value="Genomic_DNA"/>
</dbReference>
<evidence type="ECO:0000313" key="5">
    <source>
        <dbReference type="Proteomes" id="UP001521116"/>
    </source>
</evidence>
<dbReference type="InterPro" id="IPR029058">
    <property type="entry name" value="AB_hydrolase_fold"/>
</dbReference>
<dbReference type="SUPFAM" id="SSF53474">
    <property type="entry name" value="alpha/beta-Hydrolases"/>
    <property type="match status" value="1"/>
</dbReference>
<keyword evidence="5" id="KW-1185">Reference proteome</keyword>
<gene>
    <name evidence="4" type="ORF">SLS56_010668</name>
</gene>
<dbReference type="Pfam" id="PF00561">
    <property type="entry name" value="Abhydrolase_1"/>
    <property type="match status" value="1"/>
</dbReference>
<comment type="caution">
    <text evidence="4">The sequence shown here is derived from an EMBL/GenBank/DDBJ whole genome shotgun (WGS) entry which is preliminary data.</text>
</comment>